<dbReference type="PROSITE" id="PS50110">
    <property type="entry name" value="RESPONSE_REGULATORY"/>
    <property type="match status" value="1"/>
</dbReference>
<dbReference type="InterPro" id="IPR001789">
    <property type="entry name" value="Sig_transdc_resp-reg_receiver"/>
</dbReference>
<dbReference type="Gene3D" id="3.40.50.2300">
    <property type="match status" value="1"/>
</dbReference>
<dbReference type="EMBL" id="CP071448">
    <property type="protein sequence ID" value="QSW88443.1"/>
    <property type="molecule type" value="Genomic_DNA"/>
</dbReference>
<dbReference type="Proteomes" id="UP000663440">
    <property type="component" value="Chromosome"/>
</dbReference>
<evidence type="ECO:0000259" key="2">
    <source>
        <dbReference type="PROSITE" id="PS50110"/>
    </source>
</evidence>
<protein>
    <submittedName>
        <fullName evidence="3">Response regulator</fullName>
    </submittedName>
</protein>
<evidence type="ECO:0000313" key="3">
    <source>
        <dbReference type="EMBL" id="QSW88443.1"/>
    </source>
</evidence>
<keyword evidence="4" id="KW-1185">Reference proteome</keyword>
<evidence type="ECO:0000313" key="4">
    <source>
        <dbReference type="Proteomes" id="UP000663440"/>
    </source>
</evidence>
<accession>A0ABX7QCW7</accession>
<name>A0ABX7QCW7_9FLAO</name>
<reference evidence="3 4" key="1">
    <citation type="submission" date="2021-03" db="EMBL/GenBank/DDBJ databases">
        <title>Flavobacterium kribbensis sp. nov, an endophytic bacteria, isolated from soybean.</title>
        <authorList>
            <person name="Lee J."/>
            <person name="Seo J."/>
        </authorList>
    </citation>
    <scope>NUCLEOTIDE SEQUENCE [LARGE SCALE GENOMIC DNA]</scope>
    <source>
        <strain evidence="3 4">BB8</strain>
    </source>
</reference>
<evidence type="ECO:0000256" key="1">
    <source>
        <dbReference type="PROSITE-ProRule" id="PRU00169"/>
    </source>
</evidence>
<dbReference type="SMART" id="SM00448">
    <property type="entry name" value="REC"/>
    <property type="match status" value="1"/>
</dbReference>
<dbReference type="RefSeq" id="WP_207295646.1">
    <property type="nucleotide sequence ID" value="NZ_CP071448.1"/>
</dbReference>
<dbReference type="InterPro" id="IPR011006">
    <property type="entry name" value="CheY-like_superfamily"/>
</dbReference>
<proteinExistence type="predicted"/>
<feature type="domain" description="Response regulatory" evidence="2">
    <location>
        <begin position="17"/>
        <end position="139"/>
    </location>
</feature>
<gene>
    <name evidence="3" type="ORF">J0383_19580</name>
</gene>
<comment type="caution">
    <text evidence="1">Lacks conserved residue(s) required for the propagation of feature annotation.</text>
</comment>
<sequence>MPDKLNIMHEPENSKKVVCIADHDEDDRMLLHEALLSLNQPCEILEISTRDQLTDQLSKLSDIFPDFIFLNTGMTGIEMVHCIETIRKETGSGMKAKIIIYSTDSDRSSIEKAFELGADFYAVKPSNYKDLKKLAGTVIEMEWETSEEESRIFHIGF</sequence>
<dbReference type="CDD" id="cd00156">
    <property type="entry name" value="REC"/>
    <property type="match status" value="1"/>
</dbReference>
<dbReference type="Pfam" id="PF00072">
    <property type="entry name" value="Response_reg"/>
    <property type="match status" value="1"/>
</dbReference>
<organism evidence="3 4">
    <name type="scientific">Flavobacterium endoglycinae</name>
    <dbReference type="NCBI Taxonomy" id="2816357"/>
    <lineage>
        <taxon>Bacteria</taxon>
        <taxon>Pseudomonadati</taxon>
        <taxon>Bacteroidota</taxon>
        <taxon>Flavobacteriia</taxon>
        <taxon>Flavobacteriales</taxon>
        <taxon>Flavobacteriaceae</taxon>
        <taxon>Flavobacterium</taxon>
    </lineage>
</organism>
<dbReference type="SUPFAM" id="SSF52172">
    <property type="entry name" value="CheY-like"/>
    <property type="match status" value="1"/>
</dbReference>